<evidence type="ECO:0000313" key="2">
    <source>
        <dbReference type="EMBL" id="KAH7515865.1"/>
    </source>
</evidence>
<comment type="caution">
    <text evidence="2">The sequence shown here is derived from an EMBL/GenBank/DDBJ whole genome shotgun (WGS) entry which is preliminary data.</text>
</comment>
<protein>
    <submittedName>
        <fullName evidence="2">Uncharacterized protein</fullName>
    </submittedName>
</protein>
<name>A0A978UM13_ZIZJJ</name>
<dbReference type="Proteomes" id="UP000813462">
    <property type="component" value="Unassembled WGS sequence"/>
</dbReference>
<organism evidence="2 3">
    <name type="scientific">Ziziphus jujuba var. spinosa</name>
    <dbReference type="NCBI Taxonomy" id="714518"/>
    <lineage>
        <taxon>Eukaryota</taxon>
        <taxon>Viridiplantae</taxon>
        <taxon>Streptophyta</taxon>
        <taxon>Embryophyta</taxon>
        <taxon>Tracheophyta</taxon>
        <taxon>Spermatophyta</taxon>
        <taxon>Magnoliopsida</taxon>
        <taxon>eudicotyledons</taxon>
        <taxon>Gunneridae</taxon>
        <taxon>Pentapetalae</taxon>
        <taxon>rosids</taxon>
        <taxon>fabids</taxon>
        <taxon>Rosales</taxon>
        <taxon>Rhamnaceae</taxon>
        <taxon>Paliureae</taxon>
        <taxon>Ziziphus</taxon>
    </lineage>
</organism>
<proteinExistence type="predicted"/>
<accession>A0A978UM13</accession>
<evidence type="ECO:0000256" key="1">
    <source>
        <dbReference type="SAM" id="MobiDB-lite"/>
    </source>
</evidence>
<gene>
    <name evidence="2" type="ORF">FEM48_Zijuj10G0071800</name>
</gene>
<feature type="region of interest" description="Disordered" evidence="1">
    <location>
        <begin position="35"/>
        <end position="59"/>
    </location>
</feature>
<dbReference type="AlphaFoldDB" id="A0A978UM13"/>
<reference evidence="2" key="1">
    <citation type="journal article" date="2021" name="Front. Plant Sci.">
        <title>Chromosome-Scale Genome Assembly for Chinese Sour Jujube and Insights Into Its Genome Evolution and Domestication Signature.</title>
        <authorList>
            <person name="Shen L.-Y."/>
            <person name="Luo H."/>
            <person name="Wang X.-L."/>
            <person name="Wang X.-M."/>
            <person name="Qiu X.-J."/>
            <person name="Liu H."/>
            <person name="Zhou S.-S."/>
            <person name="Jia K.-H."/>
            <person name="Nie S."/>
            <person name="Bao Y.-T."/>
            <person name="Zhang R.-G."/>
            <person name="Yun Q.-Z."/>
            <person name="Chai Y.-H."/>
            <person name="Lu J.-Y."/>
            <person name="Li Y."/>
            <person name="Zhao S.-W."/>
            <person name="Mao J.-F."/>
            <person name="Jia S.-G."/>
            <person name="Mao Y.-M."/>
        </authorList>
    </citation>
    <scope>NUCLEOTIDE SEQUENCE</scope>
    <source>
        <strain evidence="2">AT0</strain>
        <tissue evidence="2">Leaf</tissue>
    </source>
</reference>
<sequence length="100" mass="11387">MFILMNMEGNNVELKEELPADMSKLLNEFQQVFTEPTGLPPQQNRDHGIPLRPNHSSVNMHPQWANQACYKEKMSMDLKGSKIIYTTKTSFDDATCPLSS</sequence>
<dbReference type="EMBL" id="JAEACU010000010">
    <property type="protein sequence ID" value="KAH7515865.1"/>
    <property type="molecule type" value="Genomic_DNA"/>
</dbReference>
<evidence type="ECO:0000313" key="3">
    <source>
        <dbReference type="Proteomes" id="UP000813462"/>
    </source>
</evidence>